<evidence type="ECO:0000256" key="4">
    <source>
        <dbReference type="ARBA" id="ARBA00022475"/>
    </source>
</evidence>
<dbReference type="GO" id="GO:0008551">
    <property type="term" value="F:P-type cadmium transporter activity"/>
    <property type="evidence" value="ECO:0007669"/>
    <property type="project" value="UniProtKB-EC"/>
</dbReference>
<dbReference type="PANTHER" id="PTHR48085:SF5">
    <property type="entry name" value="CADMIUM_ZINC-TRANSPORTING ATPASE HMA4-RELATED"/>
    <property type="match status" value="1"/>
</dbReference>
<dbReference type="CDD" id="cd00371">
    <property type="entry name" value="HMA"/>
    <property type="match status" value="1"/>
</dbReference>
<feature type="transmembrane region" description="Helical" evidence="16">
    <location>
        <begin position="349"/>
        <end position="374"/>
    </location>
</feature>
<dbReference type="Pfam" id="PF00702">
    <property type="entry name" value="Hydrolase"/>
    <property type="match status" value="1"/>
</dbReference>
<dbReference type="GO" id="GO:0046872">
    <property type="term" value="F:metal ion binding"/>
    <property type="evidence" value="ECO:0007669"/>
    <property type="project" value="UniProtKB-KW"/>
</dbReference>
<proteinExistence type="inferred from homology"/>
<keyword evidence="9 16" id="KW-0067">ATP-binding</keyword>
<dbReference type="InterPro" id="IPR051014">
    <property type="entry name" value="Cation_Transport_ATPase_IB"/>
</dbReference>
<comment type="catalytic activity">
    <reaction evidence="14">
        <text>Zn(2+)(in) + ATP + H2O = Zn(2+)(out) + ADP + phosphate + H(+)</text>
        <dbReference type="Rhea" id="RHEA:20621"/>
        <dbReference type="ChEBI" id="CHEBI:15377"/>
        <dbReference type="ChEBI" id="CHEBI:15378"/>
        <dbReference type="ChEBI" id="CHEBI:29105"/>
        <dbReference type="ChEBI" id="CHEBI:30616"/>
        <dbReference type="ChEBI" id="CHEBI:43474"/>
        <dbReference type="ChEBI" id="CHEBI:456216"/>
        <dbReference type="EC" id="7.2.2.12"/>
    </reaction>
</comment>
<evidence type="ECO:0000256" key="17">
    <source>
        <dbReference type="SAM" id="MobiDB-lite"/>
    </source>
</evidence>
<feature type="domain" description="HMA" evidence="18">
    <location>
        <begin position="15"/>
        <end position="81"/>
    </location>
</feature>
<dbReference type="InterPro" id="IPR001757">
    <property type="entry name" value="P_typ_ATPase"/>
</dbReference>
<keyword evidence="20" id="KW-1185">Reference proteome</keyword>
<dbReference type="CDD" id="cd02079">
    <property type="entry name" value="P-type_ATPase_HM"/>
    <property type="match status" value="1"/>
</dbReference>
<keyword evidence="4" id="KW-1003">Cell membrane</keyword>
<comment type="catalytic activity">
    <reaction evidence="15">
        <text>Cd(2+)(in) + ATP + H2O = Cd(2+)(out) + ADP + phosphate + H(+)</text>
        <dbReference type="Rhea" id="RHEA:12132"/>
        <dbReference type="ChEBI" id="CHEBI:15377"/>
        <dbReference type="ChEBI" id="CHEBI:15378"/>
        <dbReference type="ChEBI" id="CHEBI:30616"/>
        <dbReference type="ChEBI" id="CHEBI:43474"/>
        <dbReference type="ChEBI" id="CHEBI:48775"/>
        <dbReference type="ChEBI" id="CHEBI:456216"/>
        <dbReference type="EC" id="7.2.2.21"/>
    </reaction>
</comment>
<dbReference type="NCBIfam" id="TIGR01512">
    <property type="entry name" value="ATPase-IB2_Cd"/>
    <property type="match status" value="1"/>
</dbReference>
<dbReference type="GO" id="GO:0005524">
    <property type="term" value="F:ATP binding"/>
    <property type="evidence" value="ECO:0007669"/>
    <property type="project" value="UniProtKB-UniRule"/>
</dbReference>
<evidence type="ECO:0000256" key="15">
    <source>
        <dbReference type="ARBA" id="ARBA00049338"/>
    </source>
</evidence>
<evidence type="ECO:0000313" key="19">
    <source>
        <dbReference type="EMBL" id="TVU07733.1"/>
    </source>
</evidence>
<feature type="transmembrane region" description="Helical" evidence="16">
    <location>
        <begin position="680"/>
        <end position="702"/>
    </location>
</feature>
<evidence type="ECO:0000256" key="13">
    <source>
        <dbReference type="ARBA" id="ARBA00023136"/>
    </source>
</evidence>
<dbReference type="FunFam" id="3.40.50.1000:FF:000020">
    <property type="entry name" value="Probable cation-transporting P-type ATPase"/>
    <property type="match status" value="1"/>
</dbReference>
<dbReference type="SUPFAM" id="SSF56784">
    <property type="entry name" value="HAD-like"/>
    <property type="match status" value="1"/>
</dbReference>
<dbReference type="NCBIfam" id="TIGR01525">
    <property type="entry name" value="ATPase-IB_hvy"/>
    <property type="match status" value="1"/>
</dbReference>
<protein>
    <recommendedName>
        <fullName evidence="18">HMA domain-containing protein</fullName>
    </recommendedName>
</protein>
<dbReference type="PROSITE" id="PS00154">
    <property type="entry name" value="ATPASE_E1_E2"/>
    <property type="match status" value="1"/>
</dbReference>
<dbReference type="InterPro" id="IPR036412">
    <property type="entry name" value="HAD-like_sf"/>
</dbReference>
<dbReference type="InterPro" id="IPR023299">
    <property type="entry name" value="ATPase_P-typ_cyto_dom_N"/>
</dbReference>
<dbReference type="GO" id="GO:0016887">
    <property type="term" value="F:ATP hydrolysis activity"/>
    <property type="evidence" value="ECO:0007669"/>
    <property type="project" value="InterPro"/>
</dbReference>
<gene>
    <name evidence="19" type="ORF">EJB05_41102</name>
</gene>
<dbReference type="FunFam" id="3.30.70.100:FF:000022">
    <property type="entry name" value="Putative cadmium/zinc-transporting ATPase 3"/>
    <property type="match status" value="1"/>
</dbReference>
<dbReference type="Gene3D" id="3.40.50.1000">
    <property type="entry name" value="HAD superfamily/HAD-like"/>
    <property type="match status" value="1"/>
</dbReference>
<comment type="similarity">
    <text evidence="2 16">Belongs to the cation transport ATPase (P-type) (TC 3.A.3) family. Type IB subfamily.</text>
</comment>
<evidence type="ECO:0000256" key="2">
    <source>
        <dbReference type="ARBA" id="ARBA00006024"/>
    </source>
</evidence>
<dbReference type="Gene3D" id="3.40.1110.10">
    <property type="entry name" value="Calcium-transporting ATPase, cytoplasmic domain N"/>
    <property type="match status" value="1"/>
</dbReference>
<dbReference type="Proteomes" id="UP000324897">
    <property type="component" value="Chromosome 3"/>
</dbReference>
<sequence length="1051" mass="113764">MGDAAAPAAPAGKYQKSYFDVLGICCTSEVPVIEKLLSPLPGVQKVSVVVPSRTVIVVHDADAISPSQIVKVLNQAKFEASVRAYGGGTGKITNKWPSPYVLICGAFVIVSLFEHFWHPLKWFALVAAAAGLPPIVLRSFAAARRLTLDINILMLIAVSGAIAMGDYTEAGSIVFLFSIAEWLNTRASRKATDGMSSLLSMTPQKAVLAETGEVVAAQDVKVNTVIAVKAGEVIPIDGVVVDGRSEVDESTLTGESFPVAKQPESLVWAGTLNIDGYISVRTTTGADNSAVAKMARLVEEAQNSRSNTQRLIDTCAKYYTPAVVVMALAVAVIPMALRAHDLRRWFRLALVLLVSACPCALVLSTPVATFCALLRAARTGLLIKGGDVLESLAKIKVAAFDKTGTITRGEFCVEEFQAVSRRVPLQKVLYWVSSIESRSSHPMAPVLVDYAQSKSVEPKSDNVTVFQMYPGEGVYGEIDGEGVYIGNKRILSRASCETVPDMKDMKGVTIGYIACNKELIGVFTLSDSCRTGSAEAIRELRSLGIKSVMLTGDSAAAAAYAQNQLGNALEEVHSELRPADKVRIVDELKAKYGPTLMIGDGMNDAPALAKADVGVSMGVSGSAVAMETSHITLMSNDIRRIPKAIQLARRTHRTIIVNIVFSVITKLAVVGLAIAGHPHIWAAVLADVGTCLLVIMYSMLLLRDKDRQKAKKCCASSHHGSHTTKHCSNGPCKSSGSCKEASAGKHGCHDHGHSHNHCKEPSSKQPTEKHGCHDHGHSHSHCREPNNQLLTDNHVCHDHGHSHNHCHEATSLHFGNKSDCHDHAADSEGACHAHEHSQCEEHKISRSSGDQGCHEHEHRHCKEKNISHSSSDHVCHDHDLEHEHPCHVEHTADTYHCHDHDHDHDHAEIEETGKDCQAELHHHHSHCCHEPHGEGNSAADPVQEHSISIGATTELQDQHSQCGHSTEQHKEEGCGNHLKVKDCVPPPADRISRNCCSVTNNKGCGSKDEDICSSWHQAREASRCCRSYVKCHRTTSCCSHNVLKLPEIVVE</sequence>
<dbReference type="Gene3D" id="3.30.70.100">
    <property type="match status" value="1"/>
</dbReference>
<dbReference type="PROSITE" id="PS50846">
    <property type="entry name" value="HMA_2"/>
    <property type="match status" value="1"/>
</dbReference>
<dbReference type="InterPro" id="IPR018303">
    <property type="entry name" value="ATPase_P-typ_P_site"/>
</dbReference>
<evidence type="ECO:0000256" key="7">
    <source>
        <dbReference type="ARBA" id="ARBA00022723"/>
    </source>
</evidence>
<feature type="region of interest" description="Disordered" evidence="17">
    <location>
        <begin position="750"/>
        <end position="778"/>
    </location>
</feature>
<dbReference type="InterPro" id="IPR008250">
    <property type="entry name" value="ATPase_P-typ_transduc_dom_A_sf"/>
</dbReference>
<dbReference type="NCBIfam" id="TIGR01494">
    <property type="entry name" value="ATPase_P-type"/>
    <property type="match status" value="1"/>
</dbReference>
<dbReference type="PROSITE" id="PS01229">
    <property type="entry name" value="COF_2"/>
    <property type="match status" value="1"/>
</dbReference>
<evidence type="ECO:0000256" key="3">
    <source>
        <dbReference type="ARBA" id="ARBA00022448"/>
    </source>
</evidence>
<name>A0A5J9T8R9_9POAL</name>
<dbReference type="InterPro" id="IPR023214">
    <property type="entry name" value="HAD_sf"/>
</dbReference>
<dbReference type="Pfam" id="PF00122">
    <property type="entry name" value="E1-E2_ATPase"/>
    <property type="match status" value="1"/>
</dbReference>
<evidence type="ECO:0000259" key="18">
    <source>
        <dbReference type="PROSITE" id="PS50846"/>
    </source>
</evidence>
<dbReference type="SUPFAM" id="SSF81653">
    <property type="entry name" value="Calcium ATPase, transduction domain A"/>
    <property type="match status" value="1"/>
</dbReference>
<dbReference type="PANTHER" id="PTHR48085">
    <property type="entry name" value="CADMIUM/ZINC-TRANSPORTING ATPASE HMA2-RELATED"/>
    <property type="match status" value="1"/>
</dbReference>
<dbReference type="GO" id="GO:0016463">
    <property type="term" value="F:P-type zinc transporter activity"/>
    <property type="evidence" value="ECO:0007669"/>
    <property type="project" value="UniProtKB-EC"/>
</dbReference>
<evidence type="ECO:0000256" key="14">
    <source>
        <dbReference type="ARBA" id="ARBA00047308"/>
    </source>
</evidence>
<comment type="caution">
    <text evidence="19">The sequence shown here is derived from an EMBL/GenBank/DDBJ whole genome shotgun (WGS) entry which is preliminary data.</text>
</comment>
<dbReference type="AlphaFoldDB" id="A0A5J9T8R9"/>
<dbReference type="FunFam" id="3.40.1110.10:FF:000043">
    <property type="entry name" value="Putative cadmium/zinc-transporting ATPase 3"/>
    <property type="match status" value="1"/>
</dbReference>
<keyword evidence="5" id="KW-0104">Cadmium</keyword>
<dbReference type="SUPFAM" id="SSF55008">
    <property type="entry name" value="HMA, heavy metal-associated domain"/>
    <property type="match status" value="1"/>
</dbReference>
<dbReference type="GO" id="GO:0005886">
    <property type="term" value="C:plasma membrane"/>
    <property type="evidence" value="ECO:0007669"/>
    <property type="project" value="UniProtKB-SubCell"/>
</dbReference>
<feature type="transmembrane region" description="Helical" evidence="16">
    <location>
        <begin position="123"/>
        <end position="141"/>
    </location>
</feature>
<keyword evidence="12" id="KW-0406">Ion transport</keyword>
<dbReference type="OrthoDB" id="432719at2759"/>
<dbReference type="SUPFAM" id="SSF81665">
    <property type="entry name" value="Calcium ATPase, transmembrane domain M"/>
    <property type="match status" value="1"/>
</dbReference>
<dbReference type="InterPro" id="IPR027256">
    <property type="entry name" value="P-typ_ATPase_IB"/>
</dbReference>
<dbReference type="SFLD" id="SFLDS00003">
    <property type="entry name" value="Haloacid_Dehalogenase"/>
    <property type="match status" value="1"/>
</dbReference>
<evidence type="ECO:0000256" key="12">
    <source>
        <dbReference type="ARBA" id="ARBA00023065"/>
    </source>
</evidence>
<organism evidence="19 20">
    <name type="scientific">Eragrostis curvula</name>
    <name type="common">weeping love grass</name>
    <dbReference type="NCBI Taxonomy" id="38414"/>
    <lineage>
        <taxon>Eukaryota</taxon>
        <taxon>Viridiplantae</taxon>
        <taxon>Streptophyta</taxon>
        <taxon>Embryophyta</taxon>
        <taxon>Tracheophyta</taxon>
        <taxon>Spermatophyta</taxon>
        <taxon>Magnoliopsida</taxon>
        <taxon>Liliopsida</taxon>
        <taxon>Poales</taxon>
        <taxon>Poaceae</taxon>
        <taxon>PACMAD clade</taxon>
        <taxon>Chloridoideae</taxon>
        <taxon>Eragrostideae</taxon>
        <taxon>Eragrostidinae</taxon>
        <taxon>Eragrostis</taxon>
    </lineage>
</organism>
<dbReference type="InterPro" id="IPR044492">
    <property type="entry name" value="P_typ_ATPase_HD_dom"/>
</dbReference>
<keyword evidence="11 16" id="KW-1133">Transmembrane helix</keyword>
<keyword evidence="13 16" id="KW-0472">Membrane</keyword>
<feature type="transmembrane region" description="Helical" evidence="16">
    <location>
        <begin position="100"/>
        <end position="117"/>
    </location>
</feature>
<dbReference type="Pfam" id="PF00403">
    <property type="entry name" value="HMA"/>
    <property type="match status" value="1"/>
</dbReference>
<dbReference type="PRINTS" id="PR00119">
    <property type="entry name" value="CATATPASE"/>
</dbReference>
<dbReference type="SFLD" id="SFLDF00027">
    <property type="entry name" value="p-type_atpase"/>
    <property type="match status" value="1"/>
</dbReference>
<keyword evidence="3" id="KW-0813">Transport</keyword>
<accession>A0A5J9T8R9</accession>
<evidence type="ECO:0000256" key="5">
    <source>
        <dbReference type="ARBA" id="ARBA00022539"/>
    </source>
</evidence>
<dbReference type="SFLD" id="SFLDG00002">
    <property type="entry name" value="C1.7:_P-type_atpase_like"/>
    <property type="match status" value="1"/>
</dbReference>
<comment type="subcellular location">
    <subcellularLocation>
        <location evidence="1">Cell membrane</location>
        <topology evidence="1">Multi-pass membrane protein</topology>
    </subcellularLocation>
    <subcellularLocation>
        <location evidence="16">Membrane</location>
    </subcellularLocation>
</comment>
<dbReference type="Gramene" id="TVU07733">
    <property type="protein sequence ID" value="TVU07733"/>
    <property type="gene ID" value="EJB05_41102"/>
</dbReference>
<evidence type="ECO:0000256" key="1">
    <source>
        <dbReference type="ARBA" id="ARBA00004651"/>
    </source>
</evidence>
<dbReference type="PRINTS" id="PR00943">
    <property type="entry name" value="CUATPASE"/>
</dbReference>
<dbReference type="EMBL" id="RWGY01000039">
    <property type="protein sequence ID" value="TVU07733.1"/>
    <property type="molecule type" value="Genomic_DNA"/>
</dbReference>
<dbReference type="InterPro" id="IPR059000">
    <property type="entry name" value="ATPase_P-type_domA"/>
</dbReference>
<dbReference type="InterPro" id="IPR023298">
    <property type="entry name" value="ATPase_P-typ_TM_dom_sf"/>
</dbReference>
<feature type="transmembrane region" description="Helical" evidence="16">
    <location>
        <begin position="318"/>
        <end position="337"/>
    </location>
</feature>
<evidence type="ECO:0000256" key="9">
    <source>
        <dbReference type="ARBA" id="ARBA00022840"/>
    </source>
</evidence>
<evidence type="ECO:0000256" key="8">
    <source>
        <dbReference type="ARBA" id="ARBA00022741"/>
    </source>
</evidence>
<evidence type="ECO:0000256" key="6">
    <source>
        <dbReference type="ARBA" id="ARBA00022692"/>
    </source>
</evidence>
<evidence type="ECO:0000256" key="11">
    <source>
        <dbReference type="ARBA" id="ARBA00022989"/>
    </source>
</evidence>
<keyword evidence="10" id="KW-1278">Translocase</keyword>
<evidence type="ECO:0000256" key="10">
    <source>
        <dbReference type="ARBA" id="ARBA00022967"/>
    </source>
</evidence>
<dbReference type="Gene3D" id="2.70.150.10">
    <property type="entry name" value="Calcium-transporting ATPase, cytoplasmic transduction domain A"/>
    <property type="match status" value="1"/>
</dbReference>
<evidence type="ECO:0000313" key="20">
    <source>
        <dbReference type="Proteomes" id="UP000324897"/>
    </source>
</evidence>
<dbReference type="FunFam" id="2.70.150.10:FF:000002">
    <property type="entry name" value="Copper-transporting ATPase 1, putative"/>
    <property type="match status" value="1"/>
</dbReference>
<keyword evidence="8 16" id="KW-0547">Nucleotide-binding</keyword>
<feature type="transmembrane region" description="Helical" evidence="16">
    <location>
        <begin position="655"/>
        <end position="674"/>
    </location>
</feature>
<keyword evidence="6 16" id="KW-0812">Transmembrane</keyword>
<keyword evidence="7 16" id="KW-0479">Metal-binding</keyword>
<dbReference type="InterPro" id="IPR006121">
    <property type="entry name" value="HMA_dom"/>
</dbReference>
<evidence type="ECO:0000256" key="16">
    <source>
        <dbReference type="RuleBase" id="RU362081"/>
    </source>
</evidence>
<reference evidence="19 20" key="1">
    <citation type="journal article" date="2019" name="Sci. Rep.">
        <title>A high-quality genome of Eragrostis curvula grass provides insights into Poaceae evolution and supports new strategies to enhance forage quality.</title>
        <authorList>
            <person name="Carballo J."/>
            <person name="Santos B.A.C.M."/>
            <person name="Zappacosta D."/>
            <person name="Garbus I."/>
            <person name="Selva J.P."/>
            <person name="Gallo C.A."/>
            <person name="Diaz A."/>
            <person name="Albertini E."/>
            <person name="Caccamo M."/>
            <person name="Echenique V."/>
        </authorList>
    </citation>
    <scope>NUCLEOTIDE SEQUENCE [LARGE SCALE GENOMIC DNA]</scope>
    <source>
        <strain evidence="20">cv. Victoria</strain>
        <tissue evidence="19">Leaf</tissue>
    </source>
</reference>
<dbReference type="InterPro" id="IPR036163">
    <property type="entry name" value="HMA_dom_sf"/>
</dbReference>